<name>A0A426YG99_ENSVE</name>
<sequence length="99" mass="11485">MTNHNIQMQKASDQGVFRQLEEILYVDGYPGYQHLFSVAKDTVNTVCEVKEIGSSKFIRLDNSRVLTWLCCKVQHLKATLLELDKNYTAQEERKTCMEL</sequence>
<reference evidence="2 3" key="1">
    <citation type="journal article" date="2014" name="Agronomy (Basel)">
        <title>A Draft Genome Sequence for Ensete ventricosum, the Drought-Tolerant Tree Against Hunger.</title>
        <authorList>
            <person name="Harrison J."/>
            <person name="Moore K.A."/>
            <person name="Paszkiewicz K."/>
            <person name="Jones T."/>
            <person name="Grant M."/>
            <person name="Ambacheew D."/>
            <person name="Muzemil S."/>
            <person name="Studholme D.J."/>
        </authorList>
    </citation>
    <scope>NUCLEOTIDE SEQUENCE [LARGE SCALE GENOMIC DNA]</scope>
</reference>
<organism evidence="2 3">
    <name type="scientific">Ensete ventricosum</name>
    <name type="common">Abyssinian banana</name>
    <name type="synonym">Musa ensete</name>
    <dbReference type="NCBI Taxonomy" id="4639"/>
    <lineage>
        <taxon>Eukaryota</taxon>
        <taxon>Viridiplantae</taxon>
        <taxon>Streptophyta</taxon>
        <taxon>Embryophyta</taxon>
        <taxon>Tracheophyta</taxon>
        <taxon>Spermatophyta</taxon>
        <taxon>Magnoliopsida</taxon>
        <taxon>Liliopsida</taxon>
        <taxon>Zingiberales</taxon>
        <taxon>Musaceae</taxon>
        <taxon>Ensete</taxon>
    </lineage>
</organism>
<dbReference type="AlphaFoldDB" id="A0A426YG99"/>
<proteinExistence type="predicted"/>
<comment type="caution">
    <text evidence="2">The sequence shown here is derived from an EMBL/GenBank/DDBJ whole genome shotgun (WGS) entry which is preliminary data.</text>
</comment>
<dbReference type="Pfam" id="PF09468">
    <property type="entry name" value="RNase_H2-Ydr279"/>
    <property type="match status" value="1"/>
</dbReference>
<dbReference type="PANTHER" id="PTHR13383">
    <property type="entry name" value="RIBONUCLEASE H2 SUBUNIT B"/>
    <property type="match status" value="1"/>
</dbReference>
<dbReference type="PANTHER" id="PTHR13383:SF11">
    <property type="entry name" value="RIBONUCLEASE H2 SUBUNIT B"/>
    <property type="match status" value="1"/>
</dbReference>
<dbReference type="Gene3D" id="1.10.20.120">
    <property type="match status" value="1"/>
</dbReference>
<evidence type="ECO:0000313" key="3">
    <source>
        <dbReference type="Proteomes" id="UP000287651"/>
    </source>
</evidence>
<feature type="domain" description="Ribonuclease H2 subunit B wHTH" evidence="1">
    <location>
        <begin position="18"/>
        <end position="79"/>
    </location>
</feature>
<gene>
    <name evidence="2" type="ORF">B296_00051562</name>
</gene>
<dbReference type="Proteomes" id="UP000287651">
    <property type="component" value="Unassembled WGS sequence"/>
</dbReference>
<dbReference type="InterPro" id="IPR040456">
    <property type="entry name" value="RNase_H2_suB"/>
</dbReference>
<dbReference type="GO" id="GO:0032299">
    <property type="term" value="C:ribonuclease H2 complex"/>
    <property type="evidence" value="ECO:0007669"/>
    <property type="project" value="InterPro"/>
</dbReference>
<dbReference type="InterPro" id="IPR019024">
    <property type="entry name" value="RNase_H2_suB_wHTH"/>
</dbReference>
<dbReference type="GO" id="GO:0005654">
    <property type="term" value="C:nucleoplasm"/>
    <property type="evidence" value="ECO:0007669"/>
    <property type="project" value="TreeGrafter"/>
</dbReference>
<accession>A0A426YG99</accession>
<protein>
    <recommendedName>
        <fullName evidence="1">Ribonuclease H2 subunit B wHTH domain-containing protein</fullName>
    </recommendedName>
</protein>
<evidence type="ECO:0000259" key="1">
    <source>
        <dbReference type="Pfam" id="PF09468"/>
    </source>
</evidence>
<dbReference type="EMBL" id="AMZH03012610">
    <property type="protein sequence ID" value="RRT50706.1"/>
    <property type="molecule type" value="Genomic_DNA"/>
</dbReference>
<dbReference type="GO" id="GO:0006401">
    <property type="term" value="P:RNA catabolic process"/>
    <property type="evidence" value="ECO:0007669"/>
    <property type="project" value="TreeGrafter"/>
</dbReference>
<evidence type="ECO:0000313" key="2">
    <source>
        <dbReference type="EMBL" id="RRT50706.1"/>
    </source>
</evidence>